<name>A0A1D2VC07_9ASCO</name>
<dbReference type="GeneID" id="30962427"/>
<sequence length="102" mass="11264">MVIARIFPDVVPLQKMLLKLLKLLELLKLLFSRKGSSIEQEEGKEEAMFATGGKSSIFLTPPLLFFLSNPSLALLPPLRARPPPSEQSFGLAQRNSALGFLI</sequence>
<keyword evidence="2" id="KW-1185">Reference proteome</keyword>
<evidence type="ECO:0000313" key="1">
    <source>
        <dbReference type="EMBL" id="ODV59159.1"/>
    </source>
</evidence>
<gene>
    <name evidence="1" type="ORF">ASCRUDRAFT_113345</name>
</gene>
<dbReference type="RefSeq" id="XP_020045466.1">
    <property type="nucleotide sequence ID" value="XM_020188791.1"/>
</dbReference>
<proteinExistence type="predicted"/>
<reference evidence="2" key="1">
    <citation type="submission" date="2016-05" db="EMBL/GenBank/DDBJ databases">
        <title>Comparative genomics of biotechnologically important yeasts.</title>
        <authorList>
            <consortium name="DOE Joint Genome Institute"/>
            <person name="Riley R."/>
            <person name="Haridas S."/>
            <person name="Wolfe K.H."/>
            <person name="Lopes M.R."/>
            <person name="Hittinger C.T."/>
            <person name="Goker M."/>
            <person name="Salamov A."/>
            <person name="Wisecaver J."/>
            <person name="Long T.M."/>
            <person name="Aerts A.L."/>
            <person name="Barry K."/>
            <person name="Choi C."/>
            <person name="Clum A."/>
            <person name="Coughlan A.Y."/>
            <person name="Deshpande S."/>
            <person name="Douglass A.P."/>
            <person name="Hanson S.J."/>
            <person name="Klenk H.-P."/>
            <person name="Labutti K."/>
            <person name="Lapidus A."/>
            <person name="Lindquist E."/>
            <person name="Lipzen A."/>
            <person name="Meier-Kolthoff J.P."/>
            <person name="Ohm R.A."/>
            <person name="Otillar R.P."/>
            <person name="Pangilinan J."/>
            <person name="Peng Y."/>
            <person name="Rokas A."/>
            <person name="Rosa C.A."/>
            <person name="Scheuner C."/>
            <person name="Sibirny A.A."/>
            <person name="Slot J.C."/>
            <person name="Stielow J.B."/>
            <person name="Sun H."/>
            <person name="Kurtzman C.P."/>
            <person name="Blackwell M."/>
            <person name="Grigoriev I.V."/>
            <person name="Jeffries T.W."/>
        </authorList>
    </citation>
    <scope>NUCLEOTIDE SEQUENCE [LARGE SCALE GENOMIC DNA]</scope>
    <source>
        <strain evidence="2">DSM 1968</strain>
    </source>
</reference>
<dbReference type="Proteomes" id="UP000095038">
    <property type="component" value="Unassembled WGS sequence"/>
</dbReference>
<protein>
    <submittedName>
        <fullName evidence="1">Uncharacterized protein</fullName>
    </submittedName>
</protein>
<dbReference type="EMBL" id="KV454487">
    <property type="protein sequence ID" value="ODV59159.1"/>
    <property type="molecule type" value="Genomic_DNA"/>
</dbReference>
<accession>A0A1D2VC07</accession>
<dbReference type="InParanoid" id="A0A1D2VC07"/>
<dbReference type="AlphaFoldDB" id="A0A1D2VC07"/>
<organism evidence="1 2">
    <name type="scientific">Ascoidea rubescens DSM 1968</name>
    <dbReference type="NCBI Taxonomy" id="1344418"/>
    <lineage>
        <taxon>Eukaryota</taxon>
        <taxon>Fungi</taxon>
        <taxon>Dikarya</taxon>
        <taxon>Ascomycota</taxon>
        <taxon>Saccharomycotina</taxon>
        <taxon>Saccharomycetes</taxon>
        <taxon>Ascoideaceae</taxon>
        <taxon>Ascoidea</taxon>
    </lineage>
</organism>
<evidence type="ECO:0000313" key="2">
    <source>
        <dbReference type="Proteomes" id="UP000095038"/>
    </source>
</evidence>